<organism evidence="1 2">
    <name type="scientific">Trichonephila clavipes</name>
    <name type="common">Golden silk orbweaver</name>
    <name type="synonym">Nephila clavipes</name>
    <dbReference type="NCBI Taxonomy" id="2585209"/>
    <lineage>
        <taxon>Eukaryota</taxon>
        <taxon>Metazoa</taxon>
        <taxon>Ecdysozoa</taxon>
        <taxon>Arthropoda</taxon>
        <taxon>Chelicerata</taxon>
        <taxon>Arachnida</taxon>
        <taxon>Araneae</taxon>
        <taxon>Araneomorphae</taxon>
        <taxon>Entelegynae</taxon>
        <taxon>Araneoidea</taxon>
        <taxon>Nephilidae</taxon>
        <taxon>Trichonephila</taxon>
    </lineage>
</organism>
<dbReference type="EMBL" id="BMAU01021315">
    <property type="protein sequence ID" value="GFY12546.1"/>
    <property type="molecule type" value="Genomic_DNA"/>
</dbReference>
<sequence>MIASVFGECSLAACIRHHTVPSSGMIVCDSIGWNIFPIPELRRTWFPFFLRRDLPAAVDDVYYKTQRQLLETILGNMAFTLWAALNTTSLNICRTMFESGHMLAPSIRNALSCCKPPTPYQFLNHGNEIKVKGSDEIQCDIPSHSSENGYFDVDGLLKMGYIHLTRYSPTD</sequence>
<name>A0A8X6SQD7_TRICX</name>
<evidence type="ECO:0000313" key="2">
    <source>
        <dbReference type="Proteomes" id="UP000887159"/>
    </source>
</evidence>
<evidence type="ECO:0000313" key="1">
    <source>
        <dbReference type="EMBL" id="GFY12546.1"/>
    </source>
</evidence>
<gene>
    <name evidence="1" type="primary">NCL1_17247</name>
    <name evidence="1" type="ORF">TNCV_2447371</name>
</gene>
<proteinExistence type="predicted"/>
<keyword evidence="2" id="KW-1185">Reference proteome</keyword>
<dbReference type="AlphaFoldDB" id="A0A8X6SQD7"/>
<comment type="caution">
    <text evidence="1">The sequence shown here is derived from an EMBL/GenBank/DDBJ whole genome shotgun (WGS) entry which is preliminary data.</text>
</comment>
<protein>
    <submittedName>
        <fullName evidence="1">Uncharacterized protein</fullName>
    </submittedName>
</protein>
<dbReference type="Proteomes" id="UP000887159">
    <property type="component" value="Unassembled WGS sequence"/>
</dbReference>
<accession>A0A8X6SQD7</accession>
<reference evidence="1" key="1">
    <citation type="submission" date="2020-08" db="EMBL/GenBank/DDBJ databases">
        <title>Multicomponent nature underlies the extraordinary mechanical properties of spider dragline silk.</title>
        <authorList>
            <person name="Kono N."/>
            <person name="Nakamura H."/>
            <person name="Mori M."/>
            <person name="Yoshida Y."/>
            <person name="Ohtoshi R."/>
            <person name="Malay A.D."/>
            <person name="Moran D.A.P."/>
            <person name="Tomita M."/>
            <person name="Numata K."/>
            <person name="Arakawa K."/>
        </authorList>
    </citation>
    <scope>NUCLEOTIDE SEQUENCE</scope>
</reference>